<feature type="region of interest" description="Disordered" evidence="1">
    <location>
        <begin position="1"/>
        <end position="58"/>
    </location>
</feature>
<accession>A0A656KE74</accession>
<dbReference type="EMBL" id="KE375216">
    <property type="protein sequence ID" value="EPQ61706.1"/>
    <property type="molecule type" value="Genomic_DNA"/>
</dbReference>
<dbReference type="AlphaFoldDB" id="A0A656KE74"/>
<organism evidence="2 3">
    <name type="scientific">Blumeria graminis f. sp. tritici 96224</name>
    <dbReference type="NCBI Taxonomy" id="1268274"/>
    <lineage>
        <taxon>Eukaryota</taxon>
        <taxon>Fungi</taxon>
        <taxon>Dikarya</taxon>
        <taxon>Ascomycota</taxon>
        <taxon>Pezizomycotina</taxon>
        <taxon>Leotiomycetes</taxon>
        <taxon>Erysiphales</taxon>
        <taxon>Erysiphaceae</taxon>
        <taxon>Blumeria</taxon>
    </lineage>
</organism>
<reference evidence="3" key="1">
    <citation type="journal article" date="2013" name="Nat. Genet.">
        <title>The wheat powdery mildew genome shows the unique evolution of an obligate biotroph.</title>
        <authorList>
            <person name="Wicker T."/>
            <person name="Oberhaensli S."/>
            <person name="Parlange F."/>
            <person name="Buchmann J.P."/>
            <person name="Shatalina M."/>
            <person name="Roffler S."/>
            <person name="Ben-David R."/>
            <person name="Dolezel J."/>
            <person name="Simkova H."/>
            <person name="Schulze-Lefert P."/>
            <person name="Spanu P.D."/>
            <person name="Bruggmann R."/>
            <person name="Amselem J."/>
            <person name="Quesneville H."/>
            <person name="Ver Loren van Themaat E."/>
            <person name="Paape T."/>
            <person name="Shimizu K.K."/>
            <person name="Keller B."/>
        </authorList>
    </citation>
    <scope>NUCLEOTIDE SEQUENCE [LARGE SCALE GENOMIC DNA]</scope>
    <source>
        <strain evidence="3">96224</strain>
    </source>
</reference>
<dbReference type="Proteomes" id="UP000053110">
    <property type="component" value="Unassembled WGS sequence"/>
</dbReference>
<name>A0A656KE74_BLUGR</name>
<evidence type="ECO:0000256" key="1">
    <source>
        <dbReference type="SAM" id="MobiDB-lite"/>
    </source>
</evidence>
<proteinExistence type="predicted"/>
<evidence type="ECO:0000313" key="2">
    <source>
        <dbReference type="EMBL" id="EPQ61706.1"/>
    </source>
</evidence>
<protein>
    <submittedName>
        <fullName evidence="2">Uncharacterized protein</fullName>
    </submittedName>
</protein>
<evidence type="ECO:0000313" key="3">
    <source>
        <dbReference type="Proteomes" id="UP000053110"/>
    </source>
</evidence>
<gene>
    <name evidence="2" type="ORF">BGT96224_2451</name>
</gene>
<sequence>MPQQYSFPPPPPGSASPNQHGNQYLYGQHPTHYQQHQLRGGGSHRGGRGGDTKWPRRVSWSTCLRVSSE</sequence>